<dbReference type="InterPro" id="IPR035906">
    <property type="entry name" value="MetI-like_sf"/>
</dbReference>
<evidence type="ECO:0000256" key="2">
    <source>
        <dbReference type="ARBA" id="ARBA00022448"/>
    </source>
</evidence>
<feature type="transmembrane region" description="Helical" evidence="7">
    <location>
        <begin position="169"/>
        <end position="191"/>
    </location>
</feature>
<evidence type="ECO:0000256" key="1">
    <source>
        <dbReference type="ARBA" id="ARBA00004651"/>
    </source>
</evidence>
<comment type="caution">
    <text evidence="10">The sequence shown here is derived from an EMBL/GenBank/DDBJ whole genome shotgun (WGS) entry which is preliminary data.</text>
</comment>
<dbReference type="GO" id="GO:0005886">
    <property type="term" value="C:plasma membrane"/>
    <property type="evidence" value="ECO:0007669"/>
    <property type="project" value="UniProtKB-SubCell"/>
</dbReference>
<evidence type="ECO:0000256" key="6">
    <source>
        <dbReference type="ARBA" id="ARBA00023136"/>
    </source>
</evidence>
<gene>
    <name evidence="10" type="ORF">J4573_27435</name>
</gene>
<evidence type="ECO:0000259" key="9">
    <source>
        <dbReference type="PROSITE" id="PS50928"/>
    </source>
</evidence>
<dbReference type="Proteomes" id="UP000669179">
    <property type="component" value="Unassembled WGS sequence"/>
</dbReference>
<dbReference type="InterPro" id="IPR000515">
    <property type="entry name" value="MetI-like"/>
</dbReference>
<protein>
    <submittedName>
        <fullName evidence="10">Sugar ABC transporter permease</fullName>
    </submittedName>
</protein>
<dbReference type="EMBL" id="JAGEOJ010000011">
    <property type="protein sequence ID" value="MBO2450858.1"/>
    <property type="molecule type" value="Genomic_DNA"/>
</dbReference>
<name>A0A939PIU0_9ACTN</name>
<dbReference type="Pfam" id="PF00528">
    <property type="entry name" value="BPD_transp_1"/>
    <property type="match status" value="1"/>
</dbReference>
<dbReference type="PANTHER" id="PTHR43005:SF1">
    <property type="entry name" value="SPERMIDINE_PUTRESCINE TRANSPORT SYSTEM PERMEASE PROTEIN"/>
    <property type="match status" value="1"/>
</dbReference>
<proteinExistence type="inferred from homology"/>
<keyword evidence="4 7" id="KW-0812">Transmembrane</keyword>
<keyword evidence="6 7" id="KW-0472">Membrane</keyword>
<dbReference type="GO" id="GO:0055085">
    <property type="term" value="P:transmembrane transport"/>
    <property type="evidence" value="ECO:0007669"/>
    <property type="project" value="InterPro"/>
</dbReference>
<comment type="subcellular location">
    <subcellularLocation>
        <location evidence="1 7">Cell membrane</location>
        <topology evidence="1 7">Multi-pass membrane protein</topology>
    </subcellularLocation>
</comment>
<feature type="transmembrane region" description="Helical" evidence="7">
    <location>
        <begin position="243"/>
        <end position="265"/>
    </location>
</feature>
<feature type="transmembrane region" description="Helical" evidence="7">
    <location>
        <begin position="135"/>
        <end position="157"/>
    </location>
</feature>
<dbReference type="Gene3D" id="1.10.3720.10">
    <property type="entry name" value="MetI-like"/>
    <property type="match status" value="1"/>
</dbReference>
<accession>A0A939PIU0</accession>
<dbReference type="CDD" id="cd06261">
    <property type="entry name" value="TM_PBP2"/>
    <property type="match status" value="1"/>
</dbReference>
<organism evidence="10 11">
    <name type="scientific">Actinomadura barringtoniae</name>
    <dbReference type="NCBI Taxonomy" id="1427535"/>
    <lineage>
        <taxon>Bacteria</taxon>
        <taxon>Bacillati</taxon>
        <taxon>Actinomycetota</taxon>
        <taxon>Actinomycetes</taxon>
        <taxon>Streptosporangiales</taxon>
        <taxon>Thermomonosporaceae</taxon>
        <taxon>Actinomadura</taxon>
    </lineage>
</organism>
<keyword evidence="2 7" id="KW-0813">Transport</keyword>
<comment type="similarity">
    <text evidence="7">Belongs to the binding-protein-dependent transport system permease family.</text>
</comment>
<feature type="domain" description="ABC transmembrane type-1" evidence="9">
    <location>
        <begin position="94"/>
        <end position="306"/>
    </location>
</feature>
<dbReference type="RefSeq" id="WP_208258735.1">
    <property type="nucleotide sequence ID" value="NZ_JAGEOJ010000011.1"/>
</dbReference>
<keyword evidence="5 7" id="KW-1133">Transmembrane helix</keyword>
<feature type="transmembrane region" description="Helical" evidence="7">
    <location>
        <begin position="285"/>
        <end position="307"/>
    </location>
</feature>
<dbReference type="PROSITE" id="PS50928">
    <property type="entry name" value="ABC_TM1"/>
    <property type="match status" value="1"/>
</dbReference>
<feature type="transmembrane region" description="Helical" evidence="7">
    <location>
        <begin position="98"/>
        <end position="123"/>
    </location>
</feature>
<evidence type="ECO:0000256" key="3">
    <source>
        <dbReference type="ARBA" id="ARBA00022475"/>
    </source>
</evidence>
<sequence length="324" mass="34780">MAPTTSPPTESVGRRRGKARGEGSGHDDAAGLGRGRAAAFVAPALVLIAVFLVFPALWTLYLGVTDYRLTGIAASKPQFVGTDNYTGVLGDSDFHRSLWLTLQFVLGSAVLGQTLLGFTLAWVMRDRSGPIRRLVEALVLLAWILPGSVIAFLWIALLDRDGGTLNALLSTPGTAWLIDHPMACIIVFNIWRGTAFSMMLYGAALGSVPPSHLETARLAGASTWQTLRDAVFPRIRGHVLTSLLLVSLWTFNDFTPFLITAGGPNGRTEVMSAYVYRTALGDGRLGFGAAISLIMILINLVIALLYLRALRRRGDSSSGQEAPA</sequence>
<evidence type="ECO:0000256" key="8">
    <source>
        <dbReference type="SAM" id="MobiDB-lite"/>
    </source>
</evidence>
<keyword evidence="11" id="KW-1185">Reference proteome</keyword>
<evidence type="ECO:0000313" key="10">
    <source>
        <dbReference type="EMBL" id="MBO2450858.1"/>
    </source>
</evidence>
<evidence type="ECO:0000256" key="4">
    <source>
        <dbReference type="ARBA" id="ARBA00022692"/>
    </source>
</evidence>
<dbReference type="SUPFAM" id="SSF161098">
    <property type="entry name" value="MetI-like"/>
    <property type="match status" value="1"/>
</dbReference>
<evidence type="ECO:0000313" key="11">
    <source>
        <dbReference type="Proteomes" id="UP000669179"/>
    </source>
</evidence>
<keyword evidence="3" id="KW-1003">Cell membrane</keyword>
<feature type="compositionally biased region" description="Basic and acidic residues" evidence="8">
    <location>
        <begin position="19"/>
        <end position="28"/>
    </location>
</feature>
<reference evidence="10" key="1">
    <citation type="submission" date="2021-03" db="EMBL/GenBank/DDBJ databases">
        <authorList>
            <person name="Kanchanasin P."/>
            <person name="Saeng-In P."/>
            <person name="Phongsopitanun W."/>
            <person name="Yuki M."/>
            <person name="Kudo T."/>
            <person name="Ohkuma M."/>
            <person name="Tanasupawat S."/>
        </authorList>
    </citation>
    <scope>NUCLEOTIDE SEQUENCE</scope>
    <source>
        <strain evidence="10">GKU 128</strain>
    </source>
</reference>
<dbReference type="AlphaFoldDB" id="A0A939PIU0"/>
<dbReference type="PANTHER" id="PTHR43005">
    <property type="entry name" value="BLR7065 PROTEIN"/>
    <property type="match status" value="1"/>
</dbReference>
<evidence type="ECO:0000256" key="5">
    <source>
        <dbReference type="ARBA" id="ARBA00022989"/>
    </source>
</evidence>
<evidence type="ECO:0000256" key="7">
    <source>
        <dbReference type="RuleBase" id="RU363032"/>
    </source>
</evidence>
<feature type="transmembrane region" description="Helical" evidence="7">
    <location>
        <begin position="37"/>
        <end position="61"/>
    </location>
</feature>
<feature type="region of interest" description="Disordered" evidence="8">
    <location>
        <begin position="1"/>
        <end position="28"/>
    </location>
</feature>